<reference evidence="4 5" key="1">
    <citation type="submission" date="2018-11" db="EMBL/GenBank/DDBJ databases">
        <authorList>
            <consortium name="Pathogen Informatics"/>
        </authorList>
    </citation>
    <scope>NUCLEOTIDE SEQUENCE [LARGE SCALE GENOMIC DNA]</scope>
</reference>
<evidence type="ECO:0000313" key="4">
    <source>
        <dbReference type="EMBL" id="VDM70265.1"/>
    </source>
</evidence>
<organism evidence="4 5">
    <name type="scientific">Strongylus vulgaris</name>
    <name type="common">Blood worm</name>
    <dbReference type="NCBI Taxonomy" id="40348"/>
    <lineage>
        <taxon>Eukaryota</taxon>
        <taxon>Metazoa</taxon>
        <taxon>Ecdysozoa</taxon>
        <taxon>Nematoda</taxon>
        <taxon>Chromadorea</taxon>
        <taxon>Rhabditida</taxon>
        <taxon>Rhabditina</taxon>
        <taxon>Rhabditomorpha</taxon>
        <taxon>Strongyloidea</taxon>
        <taxon>Strongylidae</taxon>
        <taxon>Strongylus</taxon>
    </lineage>
</organism>
<dbReference type="AlphaFoldDB" id="A0A3P7KGU2"/>
<proteinExistence type="predicted"/>
<dbReference type="PANTHER" id="PTHR16263:SF4">
    <property type="entry name" value="TETRATRICOPEPTIDE REPEAT PROTEIN 38"/>
    <property type="match status" value="1"/>
</dbReference>
<evidence type="ECO:0000313" key="5">
    <source>
        <dbReference type="Proteomes" id="UP000270094"/>
    </source>
</evidence>
<dbReference type="InterPro" id="IPR033891">
    <property type="entry name" value="TTC38"/>
</dbReference>
<keyword evidence="1" id="KW-0677">Repeat</keyword>
<keyword evidence="5" id="KW-1185">Reference proteome</keyword>
<sequence length="118" mass="12974">MAEWCAENLRDVEGWRSSGLPLSTSSNECAKLFDAGVRQFVSWTDCKQLDGLEKTMESMTAADPTAVLPRAFKLGLDAIGTGVGARTNEILRRSLDELQADANRYGNDREKLHAKAVQ</sequence>
<feature type="coiled-coil region" evidence="3">
    <location>
        <begin position="88"/>
        <end position="115"/>
    </location>
</feature>
<keyword evidence="3" id="KW-0175">Coiled coil</keyword>
<evidence type="ECO:0000256" key="1">
    <source>
        <dbReference type="ARBA" id="ARBA00022737"/>
    </source>
</evidence>
<keyword evidence="2" id="KW-0802">TPR repeat</keyword>
<feature type="non-terminal residue" evidence="4">
    <location>
        <position position="118"/>
    </location>
</feature>
<accession>A0A3P7KGU2</accession>
<name>A0A3P7KGU2_STRVU</name>
<evidence type="ECO:0000256" key="3">
    <source>
        <dbReference type="SAM" id="Coils"/>
    </source>
</evidence>
<dbReference type="OrthoDB" id="5832113at2759"/>
<gene>
    <name evidence="4" type="ORF">SVUK_LOCUS5263</name>
</gene>
<dbReference type="Proteomes" id="UP000270094">
    <property type="component" value="Unassembled WGS sequence"/>
</dbReference>
<dbReference type="PANTHER" id="PTHR16263">
    <property type="entry name" value="TETRATRICOPEPTIDE REPEAT PROTEIN 38"/>
    <property type="match status" value="1"/>
</dbReference>
<protein>
    <submittedName>
        <fullName evidence="4">Uncharacterized protein</fullName>
    </submittedName>
</protein>
<dbReference type="EMBL" id="UYYB01015331">
    <property type="protein sequence ID" value="VDM70265.1"/>
    <property type="molecule type" value="Genomic_DNA"/>
</dbReference>
<evidence type="ECO:0000256" key="2">
    <source>
        <dbReference type="ARBA" id="ARBA00022803"/>
    </source>
</evidence>